<dbReference type="GO" id="GO:0016887">
    <property type="term" value="F:ATP hydrolysis activity"/>
    <property type="evidence" value="ECO:0007669"/>
    <property type="project" value="RHEA"/>
</dbReference>
<dbReference type="InterPro" id="IPR003593">
    <property type="entry name" value="AAA+_ATPase"/>
</dbReference>
<dbReference type="Gene3D" id="1.10.860.10">
    <property type="entry name" value="DNAb Helicase, Chain A"/>
    <property type="match status" value="1"/>
</dbReference>
<dbReference type="GO" id="GO:0006269">
    <property type="term" value="P:DNA replication, synthesis of primer"/>
    <property type="evidence" value="ECO:0007669"/>
    <property type="project" value="UniProtKB-UniRule"/>
</dbReference>
<dbReference type="InterPro" id="IPR007694">
    <property type="entry name" value="DNA_helicase_DnaB-like_C"/>
</dbReference>
<dbReference type="InterPro" id="IPR007693">
    <property type="entry name" value="DNA_helicase_DnaB-like_N"/>
</dbReference>
<dbReference type="InterPro" id="IPR027417">
    <property type="entry name" value="P-loop_NTPase"/>
</dbReference>
<evidence type="ECO:0000313" key="15">
    <source>
        <dbReference type="Proteomes" id="UP000189161"/>
    </source>
</evidence>
<evidence type="ECO:0000256" key="6">
    <source>
        <dbReference type="ARBA" id="ARBA00022806"/>
    </source>
</evidence>
<dbReference type="PANTHER" id="PTHR30153">
    <property type="entry name" value="REPLICATIVE DNA HELICASE DNAB"/>
    <property type="match status" value="1"/>
</dbReference>
<feature type="domain" description="SF4 helicase" evidence="13">
    <location>
        <begin position="179"/>
        <end position="452"/>
    </location>
</feature>
<keyword evidence="15" id="KW-1185">Reference proteome</keyword>
<dbReference type="AlphaFoldDB" id="A0A1V3J6B0"/>
<keyword evidence="7 12" id="KW-0067">ATP-binding</keyword>
<reference evidence="14 15" key="1">
    <citation type="submission" date="2016-10" db="EMBL/GenBank/DDBJ databases">
        <title>Rodentibacter gen. nov. and new species.</title>
        <authorList>
            <person name="Christensen H."/>
        </authorList>
    </citation>
    <scope>NUCLEOTIDE SEQUENCE [LARGE SCALE GENOMIC DNA]</scope>
    <source>
        <strain evidence="14 15">H1987082031</strain>
    </source>
</reference>
<dbReference type="CDD" id="cd00984">
    <property type="entry name" value="DnaB_C"/>
    <property type="match status" value="1"/>
</dbReference>
<evidence type="ECO:0000256" key="4">
    <source>
        <dbReference type="ARBA" id="ARBA00022741"/>
    </source>
</evidence>
<evidence type="ECO:0000256" key="1">
    <source>
        <dbReference type="ARBA" id="ARBA00008428"/>
    </source>
</evidence>
<keyword evidence="4 12" id="KW-0547">Nucleotide-binding</keyword>
<evidence type="ECO:0000256" key="11">
    <source>
        <dbReference type="NCBIfam" id="TIGR00665"/>
    </source>
</evidence>
<dbReference type="InterPro" id="IPR016136">
    <property type="entry name" value="DNA_helicase_N/primase_C"/>
</dbReference>
<dbReference type="GO" id="GO:0005524">
    <property type="term" value="F:ATP binding"/>
    <property type="evidence" value="ECO:0007669"/>
    <property type="project" value="UniProtKB-UniRule"/>
</dbReference>
<keyword evidence="8 12" id="KW-0238">DNA-binding</keyword>
<dbReference type="InterPro" id="IPR036185">
    <property type="entry name" value="DNA_heli_DnaB-like_N_sf"/>
</dbReference>
<dbReference type="RefSeq" id="WP_077477536.1">
    <property type="nucleotide sequence ID" value="NZ_MLHL01000006.1"/>
</dbReference>
<dbReference type="EC" id="5.6.2.3" evidence="11 12"/>
<comment type="caution">
    <text evidence="14">The sequence shown here is derived from an EMBL/GenBank/DDBJ whole genome shotgun (WGS) entry which is preliminary data.</text>
</comment>
<evidence type="ECO:0000313" key="14">
    <source>
        <dbReference type="EMBL" id="OOF50757.1"/>
    </source>
</evidence>
<evidence type="ECO:0000256" key="12">
    <source>
        <dbReference type="RuleBase" id="RU362085"/>
    </source>
</evidence>
<dbReference type="PANTHER" id="PTHR30153:SF2">
    <property type="entry name" value="REPLICATIVE DNA HELICASE"/>
    <property type="match status" value="1"/>
</dbReference>
<dbReference type="Proteomes" id="UP000189161">
    <property type="component" value="Unassembled WGS sequence"/>
</dbReference>
<dbReference type="SUPFAM" id="SSF48024">
    <property type="entry name" value="N-terminal domain of DnaB helicase"/>
    <property type="match status" value="1"/>
</dbReference>
<dbReference type="GO" id="GO:0005829">
    <property type="term" value="C:cytosol"/>
    <property type="evidence" value="ECO:0007669"/>
    <property type="project" value="TreeGrafter"/>
</dbReference>
<proteinExistence type="inferred from homology"/>
<sequence length="459" mass="51841">MSQQPPMICNIEAEQSVIGGLLLDNNKWDELSSIITADNFYLSHHRLMFTVISQLLMNNEPADMVTVEHALKQQNWLEECGGLAYLAEITHKTPSATNVEAYAKIVRTDSQARQLYALGDFLRKETGKVNSQDSLDALISNTEKRLTELTLNRSDKETNVNLSEVLNLIVTRMDESKKNLSPVTGTSFGIDRLDVNTTGSQPGDLILLAARPSMGKTALSLTFAKAALEQKEGSTVQYYSLEMPAEQIMQRFLALLARVPLQRIRQAIQIDETEWARIGNAFGMIAHQWKDRLLLDDNSYLTPQLLRTKVRRNVRKYGIPSVIIIDYLQLMSDPTYKDGKNRNLEISSISTQLKQLAKEIGCPIIALSQLNRNLEQRADKRPISSDLRDSGSLEQDADMIFFIYRDEVYNDNSEMPGIAEIIIAKQRNGPIGTVLSQFRGELSLFENIPDEEYERLARL</sequence>
<dbReference type="Pfam" id="PF03796">
    <property type="entry name" value="DnaB_C"/>
    <property type="match status" value="1"/>
</dbReference>
<protein>
    <recommendedName>
        <fullName evidence="11 12">Replicative DNA helicase</fullName>
        <ecNumber evidence="11 12">5.6.2.3</ecNumber>
    </recommendedName>
</protein>
<evidence type="ECO:0000259" key="13">
    <source>
        <dbReference type="PROSITE" id="PS51199"/>
    </source>
</evidence>
<keyword evidence="2 12" id="KW-0639">Primosome</keyword>
<dbReference type="SMART" id="SM00382">
    <property type="entry name" value="AAA"/>
    <property type="match status" value="1"/>
</dbReference>
<dbReference type="NCBIfam" id="TIGR00665">
    <property type="entry name" value="DnaB"/>
    <property type="match status" value="1"/>
</dbReference>
<dbReference type="GO" id="GO:0003677">
    <property type="term" value="F:DNA binding"/>
    <property type="evidence" value="ECO:0007669"/>
    <property type="project" value="UniProtKB-UniRule"/>
</dbReference>
<evidence type="ECO:0000256" key="8">
    <source>
        <dbReference type="ARBA" id="ARBA00023125"/>
    </source>
</evidence>
<evidence type="ECO:0000256" key="7">
    <source>
        <dbReference type="ARBA" id="ARBA00022840"/>
    </source>
</evidence>
<comment type="catalytic activity">
    <reaction evidence="10 12">
        <text>ATP + H2O = ADP + phosphate + H(+)</text>
        <dbReference type="Rhea" id="RHEA:13065"/>
        <dbReference type="ChEBI" id="CHEBI:15377"/>
        <dbReference type="ChEBI" id="CHEBI:15378"/>
        <dbReference type="ChEBI" id="CHEBI:30616"/>
        <dbReference type="ChEBI" id="CHEBI:43474"/>
        <dbReference type="ChEBI" id="CHEBI:456216"/>
        <dbReference type="EC" id="5.6.2.3"/>
    </reaction>
</comment>
<evidence type="ECO:0000256" key="3">
    <source>
        <dbReference type="ARBA" id="ARBA00022705"/>
    </source>
</evidence>
<accession>A0A1V3J6B0</accession>
<dbReference type="Gene3D" id="3.40.50.300">
    <property type="entry name" value="P-loop containing nucleotide triphosphate hydrolases"/>
    <property type="match status" value="1"/>
</dbReference>
<dbReference type="Pfam" id="PF00772">
    <property type="entry name" value="DnaB"/>
    <property type="match status" value="1"/>
</dbReference>
<comment type="function">
    <text evidence="12">The main replicative DNA helicase, it participates in initiation and elongation during chromosome replication. Travels ahead of the DNA replisome, separating dsDNA into templates for DNA synthesis. A processive ATP-dependent 5'-3' DNA helicase it has DNA-dependent ATPase activity.</text>
</comment>
<keyword evidence="5 12" id="KW-0378">Hydrolase</keyword>
<keyword evidence="6 12" id="KW-0347">Helicase</keyword>
<dbReference type="InterPro" id="IPR007692">
    <property type="entry name" value="DNA_helicase_DnaB"/>
</dbReference>
<keyword evidence="3 12" id="KW-0235">DNA replication</keyword>
<dbReference type="SUPFAM" id="SSF52540">
    <property type="entry name" value="P-loop containing nucleoside triphosphate hydrolases"/>
    <property type="match status" value="1"/>
</dbReference>
<dbReference type="EMBL" id="MLHL01000006">
    <property type="protein sequence ID" value="OOF50757.1"/>
    <property type="molecule type" value="Genomic_DNA"/>
</dbReference>
<evidence type="ECO:0000256" key="5">
    <source>
        <dbReference type="ARBA" id="ARBA00022801"/>
    </source>
</evidence>
<evidence type="ECO:0000256" key="2">
    <source>
        <dbReference type="ARBA" id="ARBA00022515"/>
    </source>
</evidence>
<gene>
    <name evidence="14" type="ORF">BKK52_01000</name>
</gene>
<evidence type="ECO:0000256" key="9">
    <source>
        <dbReference type="ARBA" id="ARBA00023235"/>
    </source>
</evidence>
<evidence type="ECO:0000256" key="10">
    <source>
        <dbReference type="ARBA" id="ARBA00048954"/>
    </source>
</evidence>
<keyword evidence="9" id="KW-0413">Isomerase</keyword>
<comment type="similarity">
    <text evidence="1 12">Belongs to the helicase family. DnaB subfamily.</text>
</comment>
<dbReference type="GO" id="GO:0043139">
    <property type="term" value="F:5'-3' DNA helicase activity"/>
    <property type="evidence" value="ECO:0007669"/>
    <property type="project" value="UniProtKB-EC"/>
</dbReference>
<name>A0A1V3J6B0_9PAST</name>
<dbReference type="OrthoDB" id="9773982at2"/>
<organism evidence="14 15">
    <name type="scientific">Rodentibacter trehalosifermentans</name>
    <dbReference type="NCBI Taxonomy" id="1908263"/>
    <lineage>
        <taxon>Bacteria</taxon>
        <taxon>Pseudomonadati</taxon>
        <taxon>Pseudomonadota</taxon>
        <taxon>Gammaproteobacteria</taxon>
        <taxon>Pasteurellales</taxon>
        <taxon>Pasteurellaceae</taxon>
        <taxon>Rodentibacter</taxon>
    </lineage>
</organism>
<dbReference type="GO" id="GO:1990077">
    <property type="term" value="C:primosome complex"/>
    <property type="evidence" value="ECO:0007669"/>
    <property type="project" value="UniProtKB-UniRule"/>
</dbReference>
<dbReference type="PROSITE" id="PS51199">
    <property type="entry name" value="SF4_HELICASE"/>
    <property type="match status" value="1"/>
</dbReference>